<name>A0A0C1C0T7_9BACT</name>
<dbReference type="Proteomes" id="UP000031307">
    <property type="component" value="Unassembled WGS sequence"/>
</dbReference>
<dbReference type="PATRIC" id="fig|83552.4.peg.1596"/>
<comment type="caution">
    <text evidence="2">The sequence shown here is derived from an EMBL/GenBank/DDBJ whole genome shotgun (WGS) entry which is preliminary data.</text>
</comment>
<reference evidence="2 3" key="1">
    <citation type="journal article" date="2014" name="Mol. Biol. Evol.">
        <title>Massive expansion of Ubiquitination-related gene families within the Chlamydiae.</title>
        <authorList>
            <person name="Domman D."/>
            <person name="Collingro A."/>
            <person name="Lagkouvardos I."/>
            <person name="Gehre L."/>
            <person name="Weinmaier T."/>
            <person name="Rattei T."/>
            <person name="Subtil A."/>
            <person name="Horn M."/>
        </authorList>
    </citation>
    <scope>NUCLEOTIDE SEQUENCE [LARGE SCALE GENOMIC DNA]</scope>
    <source>
        <strain evidence="2 3">OEW1</strain>
    </source>
</reference>
<protein>
    <submittedName>
        <fullName evidence="2">Uncharacterized protein</fullName>
    </submittedName>
</protein>
<dbReference type="AlphaFoldDB" id="A0A0C1C0T7"/>
<keyword evidence="1" id="KW-1133">Transmembrane helix</keyword>
<sequence>MTMSRVLFIKSLEEMDSFSKWGEVQFEDKDRIIDENALPVGEDYQGRRYKLVAKKVRLFSKREMAFRKAFAGLSLLFSFGSIYLSRRFRKYIKRNKTGIRFALLIDVGRNNFGHASPSVNKKKSVIKHVKTEADIKQEEELPPILSLQINAEKHALNKPLARKYFLSEEFLNTPLVDFLKVMNCSSTNVAIKAMSTRLENFDQAMQLKKRLESIRHCELILGDFIPAWKESFLKFGLISDKEFPLLTLTIIGHVDPEFVERVLRKRLIDLAEKHKEKLDSTIVSPKHIQGISLIHLYQLGAKRINEWMTHLPPLAFCLFSDSVIQDLQIKHMSTEQIEMFFISESRVHMLTSIQINNCVNNIPPRLFSRLKDEQILALHFVHIKNEEIFAAIFNQSERSDALLRALSSCQINEIRKFLSVEDWRKFTEDQILGLDYSLMKQKDFDAIFNGPKIPKLFRKLSDLQINYVKKYFTDRHWDYLAKDQIIQLDFSEIDQDVLKRFFSKTLGYDLIKSLSTHQIYHAYPHFYTGHWKQLTPKQIIYFDFSKHEIDQKAFESIFSRESEEKWNLLEKLSIQSINALIPYFTEGDWGKLSLGVLSQLDYTKIDSAIFYEIFSAQNSNFEKKIQVLPIEKLYQLIPFFLEGHWTALSDQQVLAFDYSKLTKESFDKMWPESSLRTRRLLPQLPSEAFHLAKPFLDGEHIKMLTDKQKRWLEINKNKENVFEPIAK</sequence>
<proteinExistence type="predicted"/>
<accession>A0A0C1C0T7</accession>
<dbReference type="EMBL" id="JSAM01000086">
    <property type="protein sequence ID" value="KIA77271.1"/>
    <property type="molecule type" value="Genomic_DNA"/>
</dbReference>
<keyword evidence="1" id="KW-0812">Transmembrane</keyword>
<organism evidence="2 3">
    <name type="scientific">Parachlamydia acanthamoebae</name>
    <dbReference type="NCBI Taxonomy" id="83552"/>
    <lineage>
        <taxon>Bacteria</taxon>
        <taxon>Pseudomonadati</taxon>
        <taxon>Chlamydiota</taxon>
        <taxon>Chlamydiia</taxon>
        <taxon>Parachlamydiales</taxon>
        <taxon>Parachlamydiaceae</taxon>
        <taxon>Parachlamydia</taxon>
    </lineage>
</organism>
<keyword evidence="1" id="KW-0472">Membrane</keyword>
<feature type="transmembrane region" description="Helical" evidence="1">
    <location>
        <begin position="65"/>
        <end position="84"/>
    </location>
</feature>
<evidence type="ECO:0000313" key="2">
    <source>
        <dbReference type="EMBL" id="KIA77271.1"/>
    </source>
</evidence>
<evidence type="ECO:0000313" key="3">
    <source>
        <dbReference type="Proteomes" id="UP000031307"/>
    </source>
</evidence>
<gene>
    <name evidence="2" type="ORF">DB43_GQ00130</name>
</gene>
<evidence type="ECO:0000256" key="1">
    <source>
        <dbReference type="SAM" id="Phobius"/>
    </source>
</evidence>